<protein>
    <submittedName>
        <fullName evidence="1">Acetoacetate decarboxylase (ADC)</fullName>
    </submittedName>
</protein>
<proteinExistence type="predicted"/>
<dbReference type="SUPFAM" id="SSF160104">
    <property type="entry name" value="Acetoacetate decarboxylase-like"/>
    <property type="match status" value="1"/>
</dbReference>
<gene>
    <name evidence="1" type="ORF">SAMN06295920_11929</name>
</gene>
<organism evidence="1 2">
    <name type="scientific">Rhizorhabdus histidinilytica</name>
    <dbReference type="NCBI Taxonomy" id="439228"/>
    <lineage>
        <taxon>Bacteria</taxon>
        <taxon>Pseudomonadati</taxon>
        <taxon>Pseudomonadota</taxon>
        <taxon>Alphaproteobacteria</taxon>
        <taxon>Sphingomonadales</taxon>
        <taxon>Sphingomonadaceae</taxon>
        <taxon>Rhizorhabdus</taxon>
    </lineage>
</organism>
<reference evidence="2" key="1">
    <citation type="submission" date="2017-02" db="EMBL/GenBank/DDBJ databases">
        <authorList>
            <person name="Varghese N."/>
            <person name="Submissions S."/>
        </authorList>
    </citation>
    <scope>NUCLEOTIDE SEQUENCE [LARGE SCALE GENOMIC DNA]</scope>
    <source>
        <strain evidence="2">UM2</strain>
    </source>
</reference>
<dbReference type="RefSeq" id="WP_079650886.1">
    <property type="nucleotide sequence ID" value="NZ_JBHLWD010000028.1"/>
</dbReference>
<dbReference type="Proteomes" id="UP000189818">
    <property type="component" value="Unassembled WGS sequence"/>
</dbReference>
<dbReference type="Gene3D" id="2.40.400.10">
    <property type="entry name" value="Acetoacetate decarboxylase-like"/>
    <property type="match status" value="1"/>
</dbReference>
<evidence type="ECO:0000313" key="2">
    <source>
        <dbReference type="Proteomes" id="UP000189818"/>
    </source>
</evidence>
<dbReference type="EMBL" id="FUYM01000019">
    <property type="protein sequence ID" value="SKC11618.1"/>
    <property type="molecule type" value="Genomic_DNA"/>
</dbReference>
<dbReference type="InterPro" id="IPR010451">
    <property type="entry name" value="Acetoacetate_decarboxylase"/>
</dbReference>
<dbReference type="OrthoDB" id="583154at2"/>
<dbReference type="InterPro" id="IPR023375">
    <property type="entry name" value="ADC_dom_sf"/>
</dbReference>
<name>A0A1T5GTB6_9SPHN</name>
<keyword evidence="2" id="KW-1185">Reference proteome</keyword>
<sequence>MASRRFDMPALFGPSLMPDRTIVPFAEVVSISFETTTQAAARLMPRFFTPADPPIVTISRIDYREVDYLGGRGYGEIVVTVGALHPADPRPAGFAPVMWVTEPAALIAGREYMGFAKLPATMDAIDHAPDGRGFAAREYEAGLIEGRVIGLRPLSTEALDKINRTASEVRTYGWKLIPGDGPEPDVDHPLVNVMRWHYDRAWSGDGELSFYRPSPAEAPMSARVVAALADLPIVAQRRAFVAEGRAEIDRSATRRLTETL</sequence>
<accession>A0A1T5GTB6</accession>
<dbReference type="AlphaFoldDB" id="A0A1T5GTB6"/>
<evidence type="ECO:0000313" key="1">
    <source>
        <dbReference type="EMBL" id="SKC11618.1"/>
    </source>
</evidence>
<dbReference type="STRING" id="439228.SAMN06295920_11929"/>
<dbReference type="GO" id="GO:0016829">
    <property type="term" value="F:lyase activity"/>
    <property type="evidence" value="ECO:0007669"/>
    <property type="project" value="InterPro"/>
</dbReference>
<dbReference type="Pfam" id="PF06314">
    <property type="entry name" value="ADC"/>
    <property type="match status" value="1"/>
</dbReference>